<evidence type="ECO:0000259" key="1">
    <source>
        <dbReference type="PROSITE" id="PS50883"/>
    </source>
</evidence>
<protein>
    <recommendedName>
        <fullName evidence="1">EAL domain-containing protein</fullName>
    </recommendedName>
</protein>
<dbReference type="EMBL" id="BOVK01000044">
    <property type="protein sequence ID" value="GIQ70312.1"/>
    <property type="molecule type" value="Genomic_DNA"/>
</dbReference>
<dbReference type="AlphaFoldDB" id="A0A8J4M3Q0"/>
<dbReference type="InterPro" id="IPR050706">
    <property type="entry name" value="Cyclic-di-GMP_PDE-like"/>
</dbReference>
<dbReference type="Proteomes" id="UP000677918">
    <property type="component" value="Unassembled WGS sequence"/>
</dbReference>
<name>A0A8J4M3Q0_9BACL</name>
<dbReference type="Pfam" id="PF00563">
    <property type="entry name" value="EAL"/>
    <property type="match status" value="1"/>
</dbReference>
<reference evidence="2" key="1">
    <citation type="submission" date="2021-04" db="EMBL/GenBank/DDBJ databases">
        <title>Draft genome sequence of Xylanibacillus composti strain K13.</title>
        <authorList>
            <person name="Uke A."/>
            <person name="Chhe C."/>
            <person name="Baramee S."/>
            <person name="Kosugi A."/>
        </authorList>
    </citation>
    <scope>NUCLEOTIDE SEQUENCE</scope>
    <source>
        <strain evidence="2">K13</strain>
    </source>
</reference>
<proteinExistence type="predicted"/>
<dbReference type="Gene3D" id="3.20.20.450">
    <property type="entry name" value="EAL domain"/>
    <property type="match status" value="1"/>
</dbReference>
<keyword evidence="3" id="KW-1185">Reference proteome</keyword>
<organism evidence="2 3">
    <name type="scientific">Xylanibacillus composti</name>
    <dbReference type="NCBI Taxonomy" id="1572762"/>
    <lineage>
        <taxon>Bacteria</taxon>
        <taxon>Bacillati</taxon>
        <taxon>Bacillota</taxon>
        <taxon>Bacilli</taxon>
        <taxon>Bacillales</taxon>
        <taxon>Paenibacillaceae</taxon>
        <taxon>Xylanibacillus</taxon>
    </lineage>
</organism>
<evidence type="ECO:0000313" key="3">
    <source>
        <dbReference type="Proteomes" id="UP000677918"/>
    </source>
</evidence>
<dbReference type="InterPro" id="IPR035919">
    <property type="entry name" value="EAL_sf"/>
</dbReference>
<dbReference type="PANTHER" id="PTHR33121:SF76">
    <property type="entry name" value="SIGNALING PROTEIN"/>
    <property type="match status" value="1"/>
</dbReference>
<accession>A0A8J4M3Q0</accession>
<dbReference type="PROSITE" id="PS50883">
    <property type="entry name" value="EAL"/>
    <property type="match status" value="1"/>
</dbReference>
<sequence length="455" mass="52135">MRGNHFFLTDWKRKASVWGKLLLPDRMLKFFPPSFIVRDPVHALLDKLYRQGESCAILLVHWNNYAWIASSLSKHELSDFRSRAKLAVKQACVQHLEASNLVALQQYCEENICVFVRVGKHLSLQQLRERAEAIRAELEQSLEYRSGMPAYVQTGLHLLDAEQVNRRSAAMDAYRNAHALATKTITPFMLEARRELKRIVQGEDISVLAQPIMNLHNGDVFGWEILTRGPEGSIYHSPVELFHFAYQADVLSSLEFLVVKKGLLEIAKRRIQEQVFINISPITLSHPLMLTYMLEQLRQWPEVRPNQLIFEITERQSIQNFGHLTRVIQTFREHGFRFAVDDAGAGYSSLQSIAELIPDIIKIDRSVIANIDQISAKQSMLQAILFFAEHVNCQVVAEGVEREEEADVLFRNNVHMGQGFYFARPEPFRPEGDAEKFAELKKKILLKTQKGSALA</sequence>
<dbReference type="CDD" id="cd01948">
    <property type="entry name" value="EAL"/>
    <property type="match status" value="1"/>
</dbReference>
<comment type="caution">
    <text evidence="2">The sequence shown here is derived from an EMBL/GenBank/DDBJ whole genome shotgun (WGS) entry which is preliminary data.</text>
</comment>
<dbReference type="SMART" id="SM00052">
    <property type="entry name" value="EAL"/>
    <property type="match status" value="1"/>
</dbReference>
<dbReference type="PANTHER" id="PTHR33121">
    <property type="entry name" value="CYCLIC DI-GMP PHOSPHODIESTERASE PDEF"/>
    <property type="match status" value="1"/>
</dbReference>
<evidence type="ECO:0000313" key="2">
    <source>
        <dbReference type="EMBL" id="GIQ70312.1"/>
    </source>
</evidence>
<gene>
    <name evidence="2" type="ORF">XYCOK13_31360</name>
</gene>
<feature type="domain" description="EAL" evidence="1">
    <location>
        <begin position="189"/>
        <end position="439"/>
    </location>
</feature>
<dbReference type="RefSeq" id="WP_213413100.1">
    <property type="nucleotide sequence ID" value="NZ_BOVK01000044.1"/>
</dbReference>
<dbReference type="SUPFAM" id="SSF141868">
    <property type="entry name" value="EAL domain-like"/>
    <property type="match status" value="1"/>
</dbReference>
<dbReference type="GO" id="GO:0071111">
    <property type="term" value="F:cyclic-guanylate-specific phosphodiesterase activity"/>
    <property type="evidence" value="ECO:0007669"/>
    <property type="project" value="InterPro"/>
</dbReference>
<dbReference type="InterPro" id="IPR001633">
    <property type="entry name" value="EAL_dom"/>
</dbReference>